<reference evidence="1 2" key="1">
    <citation type="journal article" date="2023" name="G3 (Bethesda)">
        <title>A chromosome-length genome assembly and annotation of blackberry (Rubus argutus, cv. 'Hillquist').</title>
        <authorList>
            <person name="Bruna T."/>
            <person name="Aryal R."/>
            <person name="Dudchenko O."/>
            <person name="Sargent D.J."/>
            <person name="Mead D."/>
            <person name="Buti M."/>
            <person name="Cavallini A."/>
            <person name="Hytonen T."/>
            <person name="Andres J."/>
            <person name="Pham M."/>
            <person name="Weisz D."/>
            <person name="Mascagni F."/>
            <person name="Usai G."/>
            <person name="Natali L."/>
            <person name="Bassil N."/>
            <person name="Fernandez G.E."/>
            <person name="Lomsadze A."/>
            <person name="Armour M."/>
            <person name="Olukolu B."/>
            <person name="Poorten T."/>
            <person name="Britton C."/>
            <person name="Davik J."/>
            <person name="Ashrafi H."/>
            <person name="Aiden E.L."/>
            <person name="Borodovsky M."/>
            <person name="Worthington M."/>
        </authorList>
    </citation>
    <scope>NUCLEOTIDE SEQUENCE [LARGE SCALE GENOMIC DNA]</scope>
    <source>
        <strain evidence="1">PI 553951</strain>
    </source>
</reference>
<sequence>MASDEEFDSLFENAMKGQWEKVLEAYRKSISAQKAEITRTKETALHVAIADGQTEIAIDLVDIILTNEDNNASNAVLSMANDRGNTPLH</sequence>
<organism evidence="1 2">
    <name type="scientific">Rubus argutus</name>
    <name type="common">Southern blackberry</name>
    <dbReference type="NCBI Taxonomy" id="59490"/>
    <lineage>
        <taxon>Eukaryota</taxon>
        <taxon>Viridiplantae</taxon>
        <taxon>Streptophyta</taxon>
        <taxon>Embryophyta</taxon>
        <taxon>Tracheophyta</taxon>
        <taxon>Spermatophyta</taxon>
        <taxon>Magnoliopsida</taxon>
        <taxon>eudicotyledons</taxon>
        <taxon>Gunneridae</taxon>
        <taxon>Pentapetalae</taxon>
        <taxon>rosids</taxon>
        <taxon>fabids</taxon>
        <taxon>Rosales</taxon>
        <taxon>Rosaceae</taxon>
        <taxon>Rosoideae</taxon>
        <taxon>Rosoideae incertae sedis</taxon>
        <taxon>Rubus</taxon>
    </lineage>
</organism>
<proteinExistence type="predicted"/>
<gene>
    <name evidence="1" type="ORF">M0R45_020320</name>
</gene>
<comment type="caution">
    <text evidence="1">The sequence shown here is derived from an EMBL/GenBank/DDBJ whole genome shotgun (WGS) entry which is preliminary data.</text>
</comment>
<evidence type="ECO:0000313" key="1">
    <source>
        <dbReference type="EMBL" id="KAK9933112.1"/>
    </source>
</evidence>
<name>A0AAW1X8U8_RUBAR</name>
<dbReference type="Proteomes" id="UP001457282">
    <property type="component" value="Unassembled WGS sequence"/>
</dbReference>
<keyword evidence="2" id="KW-1185">Reference proteome</keyword>
<accession>A0AAW1X8U8</accession>
<dbReference type="InterPro" id="IPR036770">
    <property type="entry name" value="Ankyrin_rpt-contain_sf"/>
</dbReference>
<evidence type="ECO:0000313" key="2">
    <source>
        <dbReference type="Proteomes" id="UP001457282"/>
    </source>
</evidence>
<protein>
    <submittedName>
        <fullName evidence="1">Uncharacterized protein</fullName>
    </submittedName>
</protein>
<dbReference type="Gene3D" id="1.25.40.20">
    <property type="entry name" value="Ankyrin repeat-containing domain"/>
    <property type="match status" value="1"/>
</dbReference>
<dbReference type="SUPFAM" id="SSF48403">
    <property type="entry name" value="Ankyrin repeat"/>
    <property type="match status" value="1"/>
</dbReference>
<dbReference type="AlphaFoldDB" id="A0AAW1X8U8"/>
<dbReference type="EMBL" id="JBEDUW010000004">
    <property type="protein sequence ID" value="KAK9933112.1"/>
    <property type="molecule type" value="Genomic_DNA"/>
</dbReference>